<dbReference type="SUPFAM" id="SSF74650">
    <property type="entry name" value="Galactose mutarotase-like"/>
    <property type="match status" value="1"/>
</dbReference>
<protein>
    <recommendedName>
        <fullName evidence="6">Aldose 1-epimerase</fullName>
    </recommendedName>
</protein>
<comment type="cofactor">
    <cofactor evidence="1">
        <name>Ca(2+)</name>
        <dbReference type="ChEBI" id="CHEBI:29108"/>
    </cofactor>
</comment>
<comment type="caution">
    <text evidence="4">The sequence shown here is derived from an EMBL/GenBank/DDBJ whole genome shotgun (WGS) entry which is preliminary data.</text>
</comment>
<evidence type="ECO:0008006" key="6">
    <source>
        <dbReference type="Google" id="ProtNLM"/>
    </source>
</evidence>
<dbReference type="InterPro" id="IPR011013">
    <property type="entry name" value="Gal_mutarotase_sf_dom"/>
</dbReference>
<dbReference type="Gene3D" id="2.70.98.10">
    <property type="match status" value="1"/>
</dbReference>
<keyword evidence="3" id="KW-0106">Calcium</keyword>
<dbReference type="PANTHER" id="PTHR10091">
    <property type="entry name" value="ALDOSE-1-EPIMERASE"/>
    <property type="match status" value="1"/>
</dbReference>
<dbReference type="Pfam" id="PF01263">
    <property type="entry name" value="Aldose_epim"/>
    <property type="match status" value="1"/>
</dbReference>
<dbReference type="GO" id="GO:0030246">
    <property type="term" value="F:carbohydrate binding"/>
    <property type="evidence" value="ECO:0007669"/>
    <property type="project" value="InterPro"/>
</dbReference>
<dbReference type="InterPro" id="IPR014718">
    <property type="entry name" value="GH-type_carb-bd"/>
</dbReference>
<sequence>MYKIESITENGLNFIILQNEAKTTQAKISLNQGASLQELRFNTVDVIKNQPEFSYKDSYASSILFPFASRIQNGAYSFLGEDYQLKKNDDDVNALHGLVYDKFFEFFEPEVHQNNCSATFNYFEKDKSVGFPFKYFISLTYTLYEDRLQLRATVKNMENLPFPFIIGWHPYFLSSDIQNSFLEFNSDKKVVFDENLITKEIINQEQKGKFKIADKQLDDCFFLENDIVAFSTPDYNINIKSSAKENFLQLYTPKNQPIIAIEPMTGISNSFNNKVGLQVLEPQETYAVTWDVTFNQTN</sequence>
<evidence type="ECO:0000256" key="2">
    <source>
        <dbReference type="ARBA" id="ARBA00011245"/>
    </source>
</evidence>
<organism evidence="4 5">
    <name type="scientific">Polaribacter porphyrae</name>
    <dbReference type="NCBI Taxonomy" id="1137780"/>
    <lineage>
        <taxon>Bacteria</taxon>
        <taxon>Pseudomonadati</taxon>
        <taxon>Bacteroidota</taxon>
        <taxon>Flavobacteriia</taxon>
        <taxon>Flavobacteriales</taxon>
        <taxon>Flavobacteriaceae</taxon>
    </lineage>
</organism>
<reference evidence="4 5" key="1">
    <citation type="submission" date="2016-12" db="EMBL/GenBank/DDBJ databases">
        <title>Trade-off between light-utilization and light-protection in marine flavobacteria.</title>
        <authorList>
            <person name="Kumagai Y."/>
            <person name="Yoshizawa S."/>
            <person name="Kogure K."/>
            <person name="Iwasaki W."/>
        </authorList>
    </citation>
    <scope>NUCLEOTIDE SEQUENCE [LARGE SCALE GENOMIC DNA]</scope>
    <source>
        <strain evidence="4 5">NBRC 108759</strain>
    </source>
</reference>
<dbReference type="EMBL" id="MSCN01000001">
    <property type="protein sequence ID" value="PQJ79391.1"/>
    <property type="molecule type" value="Genomic_DNA"/>
</dbReference>
<gene>
    <name evidence="4" type="ORF">BTO18_09485</name>
</gene>
<evidence type="ECO:0000256" key="3">
    <source>
        <dbReference type="ARBA" id="ARBA00022837"/>
    </source>
</evidence>
<dbReference type="Proteomes" id="UP000238882">
    <property type="component" value="Unassembled WGS sequence"/>
</dbReference>
<accession>A0A2S7WQ35</accession>
<dbReference type="InterPro" id="IPR008183">
    <property type="entry name" value="Aldose_1/G6P_1-epimerase"/>
</dbReference>
<evidence type="ECO:0000313" key="4">
    <source>
        <dbReference type="EMBL" id="PQJ79391.1"/>
    </source>
</evidence>
<dbReference type="GO" id="GO:0006006">
    <property type="term" value="P:glucose metabolic process"/>
    <property type="evidence" value="ECO:0007669"/>
    <property type="project" value="TreeGrafter"/>
</dbReference>
<dbReference type="OrthoDB" id="9808779at2"/>
<evidence type="ECO:0000256" key="1">
    <source>
        <dbReference type="ARBA" id="ARBA00001913"/>
    </source>
</evidence>
<keyword evidence="5" id="KW-1185">Reference proteome</keyword>
<dbReference type="AlphaFoldDB" id="A0A2S7WQ35"/>
<dbReference type="GO" id="GO:0033499">
    <property type="term" value="P:galactose catabolic process via UDP-galactose, Leloir pathway"/>
    <property type="evidence" value="ECO:0007669"/>
    <property type="project" value="TreeGrafter"/>
</dbReference>
<comment type="subunit">
    <text evidence="2">Monomer.</text>
</comment>
<name>A0A2S7WQ35_9FLAO</name>
<dbReference type="PANTHER" id="PTHR10091:SF0">
    <property type="entry name" value="GALACTOSE MUTAROTASE"/>
    <property type="match status" value="1"/>
</dbReference>
<dbReference type="CDD" id="cd01081">
    <property type="entry name" value="Aldose_epim"/>
    <property type="match status" value="1"/>
</dbReference>
<dbReference type="GO" id="GO:0004034">
    <property type="term" value="F:aldose 1-epimerase activity"/>
    <property type="evidence" value="ECO:0007669"/>
    <property type="project" value="TreeGrafter"/>
</dbReference>
<dbReference type="RefSeq" id="WP_105015990.1">
    <property type="nucleotide sequence ID" value="NZ_MSCN01000001.1"/>
</dbReference>
<evidence type="ECO:0000313" key="5">
    <source>
        <dbReference type="Proteomes" id="UP000238882"/>
    </source>
</evidence>
<proteinExistence type="predicted"/>